<sequence length="126" mass="14401">MLVASRNDIRGLFDVKWSPQGSNKREQEEDTIFLWEWWLMSIENNELDVTFEELLVFVAGADSVPPLGFSHNCEIQFYDQDPGSNRIPYSSTCALILYLPRSITEEAMFKDLMQMAIKGSVGFGKV</sequence>
<evidence type="ECO:0000313" key="7">
    <source>
        <dbReference type="Proteomes" id="UP001479290"/>
    </source>
</evidence>
<evidence type="ECO:0000313" key="6">
    <source>
        <dbReference type="EMBL" id="KAK9977128.1"/>
    </source>
</evidence>
<evidence type="ECO:0000313" key="5">
    <source>
        <dbReference type="EMBL" id="KAK9977033.1"/>
    </source>
</evidence>
<dbReference type="EMBL" id="JAWDJR010000003">
    <property type="protein sequence ID" value="KAK9977128.1"/>
    <property type="molecule type" value="Genomic_DNA"/>
</dbReference>
<name>A0AAW2AVI6_CULAL</name>
<dbReference type="Gene3D" id="3.30.2410.10">
    <property type="entry name" value="Hect, E3 ligase catalytic domain"/>
    <property type="match status" value="1"/>
</dbReference>
<reference evidence="5 7" key="1">
    <citation type="submission" date="2024-05" db="EMBL/GenBank/DDBJ databases">
        <title>A high-quality chromosomal-level genome assembly of Topmouth culter (Culter alburnus).</title>
        <authorList>
            <person name="Zhao H."/>
        </authorList>
    </citation>
    <scope>NUCLEOTIDE SEQUENCE [LARGE SCALE GENOMIC DNA]</scope>
    <source>
        <strain evidence="5">CATC2023</strain>
        <tissue evidence="5">Muscle</tissue>
    </source>
</reference>
<dbReference type="PROSITE" id="PS50237">
    <property type="entry name" value="HECT"/>
    <property type="match status" value="1"/>
</dbReference>
<dbReference type="Proteomes" id="UP001479290">
    <property type="component" value="Unassembled WGS sequence"/>
</dbReference>
<dbReference type="AlphaFoldDB" id="A0AAW2AVI6"/>
<proteinExistence type="predicted"/>
<dbReference type="GO" id="GO:0004842">
    <property type="term" value="F:ubiquitin-protein transferase activity"/>
    <property type="evidence" value="ECO:0007669"/>
    <property type="project" value="InterPro"/>
</dbReference>
<evidence type="ECO:0000256" key="2">
    <source>
        <dbReference type="ARBA" id="ARBA00022786"/>
    </source>
</evidence>
<gene>
    <name evidence="5" type="ORF">ABG768_018854</name>
    <name evidence="6" type="ORF">ABG768_018949</name>
</gene>
<dbReference type="InterPro" id="IPR035983">
    <property type="entry name" value="Hect_E3_ubiquitin_ligase"/>
</dbReference>
<feature type="domain" description="HECT" evidence="4">
    <location>
        <begin position="54"/>
        <end position="126"/>
    </location>
</feature>
<dbReference type="Pfam" id="PF00632">
    <property type="entry name" value="HECT"/>
    <property type="match status" value="1"/>
</dbReference>
<accession>A0AAW2AVI6</accession>
<evidence type="ECO:0000259" key="4">
    <source>
        <dbReference type="PROSITE" id="PS50237"/>
    </source>
</evidence>
<feature type="active site" description="Glycyl thioester intermediate" evidence="3">
    <location>
        <position position="93"/>
    </location>
</feature>
<evidence type="ECO:0000256" key="3">
    <source>
        <dbReference type="PROSITE-ProRule" id="PRU00104"/>
    </source>
</evidence>
<organism evidence="5 7">
    <name type="scientific">Culter alburnus</name>
    <name type="common">Topmouth culter</name>
    <dbReference type="NCBI Taxonomy" id="194366"/>
    <lineage>
        <taxon>Eukaryota</taxon>
        <taxon>Metazoa</taxon>
        <taxon>Chordata</taxon>
        <taxon>Craniata</taxon>
        <taxon>Vertebrata</taxon>
        <taxon>Euteleostomi</taxon>
        <taxon>Actinopterygii</taxon>
        <taxon>Neopterygii</taxon>
        <taxon>Teleostei</taxon>
        <taxon>Ostariophysi</taxon>
        <taxon>Cypriniformes</taxon>
        <taxon>Xenocyprididae</taxon>
        <taxon>Xenocypridinae</taxon>
        <taxon>Culter</taxon>
    </lineage>
</organism>
<evidence type="ECO:0000256" key="1">
    <source>
        <dbReference type="ARBA" id="ARBA00022679"/>
    </source>
</evidence>
<keyword evidence="1" id="KW-0808">Transferase</keyword>
<dbReference type="InterPro" id="IPR000569">
    <property type="entry name" value="HECT_dom"/>
</dbReference>
<protein>
    <recommendedName>
        <fullName evidence="4">HECT domain-containing protein</fullName>
    </recommendedName>
</protein>
<dbReference type="SUPFAM" id="SSF56204">
    <property type="entry name" value="Hect, E3 ligase catalytic domain"/>
    <property type="match status" value="1"/>
</dbReference>
<dbReference type="EMBL" id="JAWDJR010000003">
    <property type="protein sequence ID" value="KAK9977033.1"/>
    <property type="molecule type" value="Genomic_DNA"/>
</dbReference>
<keyword evidence="7" id="KW-1185">Reference proteome</keyword>
<keyword evidence="2 3" id="KW-0833">Ubl conjugation pathway</keyword>
<comment type="caution">
    <text evidence="5">The sequence shown here is derived from an EMBL/GenBank/DDBJ whole genome shotgun (WGS) entry which is preliminary data.</text>
</comment>